<dbReference type="PROSITE" id="PS00421">
    <property type="entry name" value="TM4_1"/>
    <property type="match status" value="1"/>
</dbReference>
<sequence>MFLRDTCIIAVATRKGLCPPFPSSSHLYTTCFELTNRKQIKSLSHTVLWQCFSLYHLGNARKKMGCFGFLKVMMFLFNGTIFLAGGAILGVGVWVKVDSGSLMGVIGEIEDAPSELNQIFNVGYLLIAVGGVLLLMGFLGCCGAMRESRCMLLIFFVIVLLVFIAEVVGAIVILVFQPLAEELIKQLGEKAVEVIKKDYGQNPDITGLWDATMDGLDCCGFFNYKDFTDSPFYNANMSYPMECCRQTVRCDSMAVQAANITGCFPKLVDLIEDNTVIIAAVALGVAALEIAAMAVSMSLYRKIGSKRR</sequence>
<evidence type="ECO:0000256" key="6">
    <source>
        <dbReference type="ARBA" id="ARBA00023180"/>
    </source>
</evidence>
<feature type="transmembrane region" description="Helical" evidence="8">
    <location>
        <begin position="152"/>
        <end position="176"/>
    </location>
</feature>
<dbReference type="Proteomes" id="UP000829720">
    <property type="component" value="Unassembled WGS sequence"/>
</dbReference>
<dbReference type="InterPro" id="IPR018499">
    <property type="entry name" value="Tetraspanin/Peripherin"/>
</dbReference>
<keyword evidence="5 8" id="KW-0472">Membrane</keyword>
<evidence type="ECO:0000313" key="9">
    <source>
        <dbReference type="EMBL" id="KAI1886792.1"/>
    </source>
</evidence>
<dbReference type="OrthoDB" id="10033535at2759"/>
<dbReference type="SUPFAM" id="SSF48652">
    <property type="entry name" value="Tetraspanin"/>
    <property type="match status" value="1"/>
</dbReference>
<dbReference type="PRINTS" id="PR00259">
    <property type="entry name" value="TMFOUR"/>
</dbReference>
<dbReference type="Gene3D" id="1.10.1450.10">
    <property type="entry name" value="Tetraspanin"/>
    <property type="match status" value="1"/>
</dbReference>
<evidence type="ECO:0000256" key="4">
    <source>
        <dbReference type="ARBA" id="ARBA00022989"/>
    </source>
</evidence>
<comment type="subcellular location">
    <subcellularLocation>
        <location evidence="1">Lysosome membrane</location>
        <topology evidence="1">Multi-pass membrane protein</topology>
    </subcellularLocation>
</comment>
<reference evidence="9" key="1">
    <citation type="submission" date="2021-01" db="EMBL/GenBank/DDBJ databases">
        <authorList>
            <person name="Zahm M."/>
            <person name="Roques C."/>
            <person name="Cabau C."/>
            <person name="Klopp C."/>
            <person name="Donnadieu C."/>
            <person name="Jouanno E."/>
            <person name="Lampietro C."/>
            <person name="Louis A."/>
            <person name="Herpin A."/>
            <person name="Echchiki A."/>
            <person name="Berthelot C."/>
            <person name="Parey E."/>
            <person name="Roest-Crollius H."/>
            <person name="Braasch I."/>
            <person name="Postlethwait J."/>
            <person name="Bobe J."/>
            <person name="Montfort J."/>
            <person name="Bouchez O."/>
            <person name="Begum T."/>
            <person name="Mejri S."/>
            <person name="Adams A."/>
            <person name="Chen W.-J."/>
            <person name="Guiguen Y."/>
        </authorList>
    </citation>
    <scope>NUCLEOTIDE SEQUENCE</scope>
    <source>
        <tissue evidence="9">Blood</tissue>
    </source>
</reference>
<evidence type="ECO:0000256" key="1">
    <source>
        <dbReference type="ARBA" id="ARBA00004155"/>
    </source>
</evidence>
<proteinExistence type="inferred from homology"/>
<feature type="transmembrane region" description="Helical" evidence="8">
    <location>
        <begin position="72"/>
        <end position="95"/>
    </location>
</feature>
<dbReference type="EMBL" id="JAERUA010000019">
    <property type="protein sequence ID" value="KAI1886792.1"/>
    <property type="molecule type" value="Genomic_DNA"/>
</dbReference>
<dbReference type="PANTHER" id="PTHR19282">
    <property type="entry name" value="TETRASPANIN"/>
    <property type="match status" value="1"/>
</dbReference>
<evidence type="ECO:0000313" key="10">
    <source>
        <dbReference type="Proteomes" id="UP000829720"/>
    </source>
</evidence>
<gene>
    <name evidence="9" type="ORF">AGOR_G00199460</name>
</gene>
<dbReference type="GO" id="GO:0005765">
    <property type="term" value="C:lysosomal membrane"/>
    <property type="evidence" value="ECO:0007669"/>
    <property type="project" value="UniProtKB-SubCell"/>
</dbReference>
<evidence type="ECO:0008006" key="11">
    <source>
        <dbReference type="Google" id="ProtNLM"/>
    </source>
</evidence>
<dbReference type="PANTHER" id="PTHR19282:SF216">
    <property type="entry name" value="TETRASPANIN-1"/>
    <property type="match status" value="1"/>
</dbReference>
<organism evidence="9 10">
    <name type="scientific">Albula goreensis</name>
    <dbReference type="NCBI Taxonomy" id="1534307"/>
    <lineage>
        <taxon>Eukaryota</taxon>
        <taxon>Metazoa</taxon>
        <taxon>Chordata</taxon>
        <taxon>Craniata</taxon>
        <taxon>Vertebrata</taxon>
        <taxon>Euteleostomi</taxon>
        <taxon>Actinopterygii</taxon>
        <taxon>Neopterygii</taxon>
        <taxon>Teleostei</taxon>
        <taxon>Albuliformes</taxon>
        <taxon>Albulidae</taxon>
        <taxon>Albula</taxon>
    </lineage>
</organism>
<keyword evidence="7" id="KW-0458">Lysosome</keyword>
<accession>A0A8T3CT80</accession>
<feature type="transmembrane region" description="Helical" evidence="8">
    <location>
        <begin position="122"/>
        <end position="145"/>
    </location>
</feature>
<name>A0A8T3CT80_9TELE</name>
<evidence type="ECO:0000256" key="5">
    <source>
        <dbReference type="ARBA" id="ARBA00023136"/>
    </source>
</evidence>
<keyword evidence="6" id="KW-0325">Glycoprotein</keyword>
<dbReference type="InterPro" id="IPR018503">
    <property type="entry name" value="Tetraspanin_CS"/>
</dbReference>
<keyword evidence="3 8" id="KW-0812">Transmembrane</keyword>
<dbReference type="InterPro" id="IPR008952">
    <property type="entry name" value="Tetraspanin_EC2_sf"/>
</dbReference>
<comment type="similarity">
    <text evidence="2">Belongs to the tetraspanin (TM4SF) family.</text>
</comment>
<dbReference type="GO" id="GO:0005886">
    <property type="term" value="C:plasma membrane"/>
    <property type="evidence" value="ECO:0007669"/>
    <property type="project" value="TreeGrafter"/>
</dbReference>
<evidence type="ECO:0000256" key="2">
    <source>
        <dbReference type="ARBA" id="ARBA00006840"/>
    </source>
</evidence>
<dbReference type="AlphaFoldDB" id="A0A8T3CT80"/>
<evidence type="ECO:0000256" key="3">
    <source>
        <dbReference type="ARBA" id="ARBA00022692"/>
    </source>
</evidence>
<dbReference type="Pfam" id="PF00335">
    <property type="entry name" value="Tetraspanin"/>
    <property type="match status" value="1"/>
</dbReference>
<evidence type="ECO:0000256" key="8">
    <source>
        <dbReference type="SAM" id="Phobius"/>
    </source>
</evidence>
<keyword evidence="10" id="KW-1185">Reference proteome</keyword>
<feature type="transmembrane region" description="Helical" evidence="8">
    <location>
        <begin position="276"/>
        <end position="300"/>
    </location>
</feature>
<comment type="caution">
    <text evidence="9">The sequence shown here is derived from an EMBL/GenBank/DDBJ whole genome shotgun (WGS) entry which is preliminary data.</text>
</comment>
<keyword evidence="4 8" id="KW-1133">Transmembrane helix</keyword>
<protein>
    <recommendedName>
        <fullName evidence="11">Tetraspanin</fullName>
    </recommendedName>
</protein>
<evidence type="ECO:0000256" key="7">
    <source>
        <dbReference type="ARBA" id="ARBA00023228"/>
    </source>
</evidence>